<feature type="compositionally biased region" description="Basic residues" evidence="1">
    <location>
        <begin position="286"/>
        <end position="298"/>
    </location>
</feature>
<name>A0ABR1P617_DIAER</name>
<dbReference type="EMBL" id="JAKNSF020000038">
    <property type="protein sequence ID" value="KAK7727295.1"/>
    <property type="molecule type" value="Genomic_DNA"/>
</dbReference>
<proteinExistence type="predicted"/>
<evidence type="ECO:0000313" key="2">
    <source>
        <dbReference type="EMBL" id="KAK7727295.1"/>
    </source>
</evidence>
<reference evidence="2 3" key="1">
    <citation type="submission" date="2024-02" db="EMBL/GenBank/DDBJ databases">
        <title>De novo assembly and annotation of 12 fungi associated with fruit tree decline syndrome in Ontario, Canada.</title>
        <authorList>
            <person name="Sulman M."/>
            <person name="Ellouze W."/>
            <person name="Ilyukhin E."/>
        </authorList>
    </citation>
    <scope>NUCLEOTIDE SEQUENCE [LARGE SCALE GENOMIC DNA]</scope>
    <source>
        <strain evidence="2 3">M169</strain>
    </source>
</reference>
<accession>A0ABR1P617</accession>
<evidence type="ECO:0000256" key="1">
    <source>
        <dbReference type="SAM" id="MobiDB-lite"/>
    </source>
</evidence>
<organism evidence="2 3">
    <name type="scientific">Diaporthe eres</name>
    <name type="common">Phomopsis oblonga</name>
    <dbReference type="NCBI Taxonomy" id="83184"/>
    <lineage>
        <taxon>Eukaryota</taxon>
        <taxon>Fungi</taxon>
        <taxon>Dikarya</taxon>
        <taxon>Ascomycota</taxon>
        <taxon>Pezizomycotina</taxon>
        <taxon>Sordariomycetes</taxon>
        <taxon>Sordariomycetidae</taxon>
        <taxon>Diaporthales</taxon>
        <taxon>Diaporthaceae</taxon>
        <taxon>Diaporthe</taxon>
        <taxon>Diaporthe eres species complex</taxon>
    </lineage>
</organism>
<protein>
    <submittedName>
        <fullName evidence="2">Uncharacterized protein</fullName>
    </submittedName>
</protein>
<feature type="region of interest" description="Disordered" evidence="1">
    <location>
        <begin position="279"/>
        <end position="298"/>
    </location>
</feature>
<comment type="caution">
    <text evidence="2">The sequence shown here is derived from an EMBL/GenBank/DDBJ whole genome shotgun (WGS) entry which is preliminary data.</text>
</comment>
<sequence length="298" mass="32416">MVDEGKKTQKKKSFLSKAGSVTVSAIGLILMSGAGEHAEIHGFTPNMYGATDGAKVKNSKGVPAPDQMRAGACRALYIPKHNGNMKGVLPVYDFTQDYSDKLRDENIGSDKWRYTLGLMRKPQGDGKDGAEVAYLVDVEEFNYVAEKQVINVPPITTEAPPEACPGPWFTITSTESPTSYQWQVHPVEHGPLRYTLIELASPGHDASAVQPEDQHRIKAIYHNVGVGTSLVQPFSEGVLLLPANKEMDANLEAVVLISLIGLLWKARGVPMVKLEVPGAKEDATKPKSRKSGSFFKKS</sequence>
<keyword evidence="3" id="KW-1185">Reference proteome</keyword>
<gene>
    <name evidence="2" type="ORF">SLS63_007114</name>
</gene>
<dbReference type="Proteomes" id="UP001430848">
    <property type="component" value="Unassembled WGS sequence"/>
</dbReference>
<evidence type="ECO:0000313" key="3">
    <source>
        <dbReference type="Proteomes" id="UP001430848"/>
    </source>
</evidence>